<keyword evidence="3" id="KW-1185">Reference proteome</keyword>
<organism evidence="2 3">
    <name type="scientific">Planotetraspora kaengkrachanensis</name>
    <dbReference type="NCBI Taxonomy" id="575193"/>
    <lineage>
        <taxon>Bacteria</taxon>
        <taxon>Bacillati</taxon>
        <taxon>Actinomycetota</taxon>
        <taxon>Actinomycetes</taxon>
        <taxon>Streptosporangiales</taxon>
        <taxon>Streptosporangiaceae</taxon>
        <taxon>Planotetraspora</taxon>
    </lineage>
</organism>
<evidence type="ECO:0000313" key="2">
    <source>
        <dbReference type="EMBL" id="GIG80372.1"/>
    </source>
</evidence>
<proteinExistence type="predicted"/>
<protein>
    <recommendedName>
        <fullName evidence="4">Zn-dependent protease with chaperone function</fullName>
    </recommendedName>
</protein>
<dbReference type="EMBL" id="BONV01000014">
    <property type="protein sequence ID" value="GIG80372.1"/>
    <property type="molecule type" value="Genomic_DNA"/>
</dbReference>
<reference evidence="2 3" key="1">
    <citation type="submission" date="2021-01" db="EMBL/GenBank/DDBJ databases">
        <title>Whole genome shotgun sequence of Planotetraspora kaengkrachanensis NBRC 104272.</title>
        <authorList>
            <person name="Komaki H."/>
            <person name="Tamura T."/>
        </authorList>
    </citation>
    <scope>NUCLEOTIDE SEQUENCE [LARGE SCALE GENOMIC DNA]</scope>
    <source>
        <strain evidence="2 3">NBRC 104272</strain>
    </source>
</reference>
<dbReference type="AlphaFoldDB" id="A0A8J3PSK0"/>
<evidence type="ECO:0000313" key="3">
    <source>
        <dbReference type="Proteomes" id="UP000630097"/>
    </source>
</evidence>
<name>A0A8J3PSK0_9ACTN</name>
<accession>A0A8J3PSK0</accession>
<sequence length="469" mass="51405">MAALPGGMTRRRAVWLLLSRRPRLIVPRRARPLLTPLAVAAAAVAVVLAVFVLVDIPLNVFVLGAVALIAAGASVIGGAGARQGESDVHLLRRDTHADLYALVADVARELRLQPPRRVMAWASPDARATRGFLRTELWLGLPLLAVLDEEELRAVVAHELVLERLSRPWPTGGLLTLYWTEVSRAEAGAEPLGELGPLVDSLMLQADQAGVRVAGSEATTSALSKGLLVANGFTWFMLRYARDLVTERFFPSDLYAGWRWKLQHDDLAERMWPGLVRADAGDERPGASMSRRVAALGGVLTIPRPPERVLFTALPGEVEERFTRQALSRYLPKRYVLSRKTRYGDVPDGAWDRHHERERDEVLAAAAALLGKDVADPLDAVEIVVAGRAPELEWNHAFSFCAHPGREVCVLFPLIHCALRASGHDYGHPLRQRELRAPTGEVVDVTGLAVRFLDGGSAKDDFRALLTSL</sequence>
<evidence type="ECO:0000256" key="1">
    <source>
        <dbReference type="SAM" id="Phobius"/>
    </source>
</evidence>
<feature type="transmembrane region" description="Helical" evidence="1">
    <location>
        <begin position="33"/>
        <end position="54"/>
    </location>
</feature>
<dbReference type="Gene3D" id="3.30.2010.10">
    <property type="entry name" value="Metalloproteases ('zincins'), catalytic domain"/>
    <property type="match status" value="1"/>
</dbReference>
<evidence type="ECO:0008006" key="4">
    <source>
        <dbReference type="Google" id="ProtNLM"/>
    </source>
</evidence>
<gene>
    <name evidence="2" type="ORF">Pka01_34990</name>
</gene>
<dbReference type="CDD" id="cd07328">
    <property type="entry name" value="M48_Ste24p_like"/>
    <property type="match status" value="1"/>
</dbReference>
<comment type="caution">
    <text evidence="2">The sequence shown here is derived from an EMBL/GenBank/DDBJ whole genome shotgun (WGS) entry which is preliminary data.</text>
</comment>
<dbReference type="Proteomes" id="UP000630097">
    <property type="component" value="Unassembled WGS sequence"/>
</dbReference>
<keyword evidence="1" id="KW-0472">Membrane</keyword>
<keyword evidence="1" id="KW-0812">Transmembrane</keyword>
<feature type="transmembrane region" description="Helical" evidence="1">
    <location>
        <begin position="60"/>
        <end position="81"/>
    </location>
</feature>
<keyword evidence="1" id="KW-1133">Transmembrane helix</keyword>